<dbReference type="PANTHER" id="PTHR47431:SF4">
    <property type="entry name" value="ZN(II)2CYS6 TRANSCRIPTION FACTOR (EUROFUNG)"/>
    <property type="match status" value="1"/>
</dbReference>
<feature type="compositionally biased region" description="Low complexity" evidence="2">
    <location>
        <begin position="24"/>
        <end position="38"/>
    </location>
</feature>
<evidence type="ECO:0000313" key="4">
    <source>
        <dbReference type="EMBL" id="KAF6820609.1"/>
    </source>
</evidence>
<evidence type="ECO:0000259" key="3">
    <source>
        <dbReference type="Pfam" id="PF04082"/>
    </source>
</evidence>
<organism evidence="4 5">
    <name type="scientific">Colletotrichum musicola</name>
    <dbReference type="NCBI Taxonomy" id="2175873"/>
    <lineage>
        <taxon>Eukaryota</taxon>
        <taxon>Fungi</taxon>
        <taxon>Dikarya</taxon>
        <taxon>Ascomycota</taxon>
        <taxon>Pezizomycotina</taxon>
        <taxon>Sordariomycetes</taxon>
        <taxon>Hypocreomycetidae</taxon>
        <taxon>Glomerellales</taxon>
        <taxon>Glomerellaceae</taxon>
        <taxon>Colletotrichum</taxon>
        <taxon>Colletotrichum orchidearum species complex</taxon>
    </lineage>
</organism>
<dbReference type="Proteomes" id="UP000639643">
    <property type="component" value="Unassembled WGS sequence"/>
</dbReference>
<dbReference type="InterPro" id="IPR007219">
    <property type="entry name" value="XnlR_reg_dom"/>
</dbReference>
<dbReference type="GO" id="GO:0003677">
    <property type="term" value="F:DNA binding"/>
    <property type="evidence" value="ECO:0007669"/>
    <property type="project" value="InterPro"/>
</dbReference>
<dbReference type="PANTHER" id="PTHR47431">
    <property type="entry name" value="ZN(II)2CYS6 TRANSCRIPTION FACTOR (EUROFUNG)-RELATED"/>
    <property type="match status" value="1"/>
</dbReference>
<dbReference type="CDD" id="cd12148">
    <property type="entry name" value="fungal_TF_MHR"/>
    <property type="match status" value="1"/>
</dbReference>
<proteinExistence type="predicted"/>
<reference evidence="4" key="1">
    <citation type="journal article" date="2020" name="Phytopathology">
        <title>Genome Sequence Resources of Colletotrichum truncatum, C. plurivorum, C. musicola, and C. sojae: Four Species Pathogenic to Soybean (Glycine max).</title>
        <authorList>
            <person name="Rogerio F."/>
            <person name="Boufleur T.R."/>
            <person name="Ciampi-Guillardi M."/>
            <person name="Sukno S.A."/>
            <person name="Thon M.R."/>
            <person name="Massola Junior N.S."/>
            <person name="Baroncelli R."/>
        </authorList>
    </citation>
    <scope>NUCLEOTIDE SEQUENCE</scope>
    <source>
        <strain evidence="4">LFN0074</strain>
    </source>
</reference>
<feature type="non-terminal residue" evidence="4">
    <location>
        <position position="574"/>
    </location>
</feature>
<feature type="compositionally biased region" description="Polar residues" evidence="2">
    <location>
        <begin position="39"/>
        <end position="48"/>
    </location>
</feature>
<evidence type="ECO:0000256" key="1">
    <source>
        <dbReference type="ARBA" id="ARBA00023242"/>
    </source>
</evidence>
<keyword evidence="5" id="KW-1185">Reference proteome</keyword>
<gene>
    <name evidence="4" type="ORF">CMUS01_11540</name>
</gene>
<feature type="region of interest" description="Disordered" evidence="2">
    <location>
        <begin position="501"/>
        <end position="534"/>
    </location>
</feature>
<sequence>CNYAASRRGGLDRAALAERRKRLAATSSDGSSKDASNSPMRANSQPSSLEFSLQVDEADLSINLDLSNETYLQTPSPSSLAEPHVDITSLGHDTLINSYYKNFHKFHPFLLPQKHFIRLSKDPATLHNLDPVASVMRFLGHIYAAHEWSQPLKERVEAGISQSSALGPFIVQARLLYSIALFWHNYKVESRREMDAATGLAVELGMFRQEFAGQYGAGEPVMAESWRRTWWTLFVIDAYYAGTLGTMNFTVVDVEATVDLPCEDSEYESGDIPEPRTLEDFDSREFAPEGTSFSSFAYLISAVKCAALAISTVPKIASKEDSAGIIDSADSIIDGWLLLLPKDRTQVMKKSGEIDELMFQAHLLIQVATIGLHRPLSDLRFNAVEDVSSCAREPPIENPKSDLINVHTVRVLRSVEAQVRLLVLPVRLFQHTPFTTCMVSEGTLALLSACAFLFKGRRLAVARDQIRMTIGCLKVLGEVWPRTAKNVKEIQTIARHVLKVGGKEANAPPTGRSSELPSLSNGEESSRPDAEVSGSDLDPFASLGAMDDVCGWYNLADLGPDLAQWMNVDSSNVS</sequence>
<feature type="domain" description="Xylanolytic transcriptional activator regulatory" evidence="3">
    <location>
        <begin position="196"/>
        <end position="285"/>
    </location>
</feature>
<accession>A0A8H6N550</accession>
<evidence type="ECO:0000313" key="5">
    <source>
        <dbReference type="Proteomes" id="UP000639643"/>
    </source>
</evidence>
<protein>
    <submittedName>
        <fullName evidence="4">C6 transcription factor</fullName>
    </submittedName>
</protein>
<feature type="region of interest" description="Disordered" evidence="2">
    <location>
        <begin position="19"/>
        <end position="48"/>
    </location>
</feature>
<dbReference type="GO" id="GO:0008270">
    <property type="term" value="F:zinc ion binding"/>
    <property type="evidence" value="ECO:0007669"/>
    <property type="project" value="InterPro"/>
</dbReference>
<keyword evidence="1" id="KW-0539">Nucleus</keyword>
<dbReference type="OrthoDB" id="2399539at2759"/>
<evidence type="ECO:0000256" key="2">
    <source>
        <dbReference type="SAM" id="MobiDB-lite"/>
    </source>
</evidence>
<feature type="compositionally biased region" description="Polar residues" evidence="2">
    <location>
        <begin position="511"/>
        <end position="523"/>
    </location>
</feature>
<dbReference type="EMBL" id="WIGM01000592">
    <property type="protein sequence ID" value="KAF6820609.1"/>
    <property type="molecule type" value="Genomic_DNA"/>
</dbReference>
<dbReference type="AlphaFoldDB" id="A0A8H6N550"/>
<dbReference type="GO" id="GO:0006351">
    <property type="term" value="P:DNA-templated transcription"/>
    <property type="evidence" value="ECO:0007669"/>
    <property type="project" value="InterPro"/>
</dbReference>
<name>A0A8H6N550_9PEZI</name>
<comment type="caution">
    <text evidence="4">The sequence shown here is derived from an EMBL/GenBank/DDBJ whole genome shotgun (WGS) entry which is preliminary data.</text>
</comment>
<dbReference type="Pfam" id="PF04082">
    <property type="entry name" value="Fungal_trans"/>
    <property type="match status" value="1"/>
</dbReference>